<evidence type="ECO:0000313" key="2">
    <source>
        <dbReference type="Proteomes" id="UP001409585"/>
    </source>
</evidence>
<comment type="caution">
    <text evidence="1">The sequence shown here is derived from an EMBL/GenBank/DDBJ whole genome shotgun (WGS) entry which is preliminary data.</text>
</comment>
<evidence type="ECO:0000313" key="1">
    <source>
        <dbReference type="EMBL" id="GAA4939773.1"/>
    </source>
</evidence>
<reference evidence="2" key="1">
    <citation type="journal article" date="2019" name="Int. J. Syst. Evol. Microbiol.">
        <title>The Global Catalogue of Microorganisms (GCM) 10K type strain sequencing project: providing services to taxonomists for standard genome sequencing and annotation.</title>
        <authorList>
            <consortium name="The Broad Institute Genomics Platform"/>
            <consortium name="The Broad Institute Genome Sequencing Center for Infectious Disease"/>
            <person name="Wu L."/>
            <person name="Ma J."/>
        </authorList>
    </citation>
    <scope>NUCLEOTIDE SEQUENCE [LARGE SCALE GENOMIC DNA]</scope>
    <source>
        <strain evidence="2">JCM 19134</strain>
    </source>
</reference>
<dbReference type="EMBL" id="BAABLX010000009">
    <property type="protein sequence ID" value="GAA4939773.1"/>
    <property type="molecule type" value="Genomic_DNA"/>
</dbReference>
<name>A0AAV3U1J2_9ALTE</name>
<proteinExistence type="predicted"/>
<dbReference type="Proteomes" id="UP001409585">
    <property type="component" value="Unassembled WGS sequence"/>
</dbReference>
<gene>
    <name evidence="1" type="ORF">GCM10025791_17560</name>
</gene>
<protein>
    <submittedName>
        <fullName evidence="1">Uncharacterized protein</fullName>
    </submittedName>
</protein>
<accession>A0AAV3U1J2</accession>
<dbReference type="AlphaFoldDB" id="A0AAV3U1J2"/>
<organism evidence="1 2">
    <name type="scientific">Halioxenophilus aromaticivorans</name>
    <dbReference type="NCBI Taxonomy" id="1306992"/>
    <lineage>
        <taxon>Bacteria</taxon>
        <taxon>Pseudomonadati</taxon>
        <taxon>Pseudomonadota</taxon>
        <taxon>Gammaproteobacteria</taxon>
        <taxon>Alteromonadales</taxon>
        <taxon>Alteromonadaceae</taxon>
        <taxon>Halioxenophilus</taxon>
    </lineage>
</organism>
<keyword evidence="2" id="KW-1185">Reference proteome</keyword>
<sequence length="92" mass="10147">MLYEALKSKPDNFIALAESIGLEVVNDLREEVVSSRSKTTSDQTGKRGVARLSESDLSSVQSIIELLDLSFFCADGSVDFDYFYDTFPVVLG</sequence>